<dbReference type="GO" id="GO:0019288">
    <property type="term" value="P:isopentenyl diphosphate biosynthetic process, methylerythritol 4-phosphate pathway"/>
    <property type="evidence" value="ECO:0007669"/>
    <property type="project" value="UniProtKB-UniRule"/>
</dbReference>
<dbReference type="InterPro" id="IPR029044">
    <property type="entry name" value="Nucleotide-diphossugar_trans"/>
</dbReference>
<name>A0AAP8MI49_9GAMM</name>
<dbReference type="SUPFAM" id="SSF53448">
    <property type="entry name" value="Nucleotide-diphospho-sugar transferases"/>
    <property type="match status" value="1"/>
</dbReference>
<dbReference type="PROSITE" id="PS01295">
    <property type="entry name" value="ISPD"/>
    <property type="match status" value="1"/>
</dbReference>
<gene>
    <name evidence="7" type="primary">ispD</name>
    <name evidence="8" type="ORF">C0029_03315</name>
</gene>
<comment type="caution">
    <text evidence="8">The sequence shown here is derived from an EMBL/GenBank/DDBJ whole genome shotgun (WGS) entry which is preliminary data.</text>
</comment>
<organism evidence="8 9">
    <name type="scientific">Halioglobus japonicus</name>
    <dbReference type="NCBI Taxonomy" id="930805"/>
    <lineage>
        <taxon>Bacteria</taxon>
        <taxon>Pseudomonadati</taxon>
        <taxon>Pseudomonadota</taxon>
        <taxon>Gammaproteobacteria</taxon>
        <taxon>Cellvibrionales</taxon>
        <taxon>Halieaceae</taxon>
        <taxon>Halioglobus</taxon>
    </lineage>
</organism>
<dbReference type="FunFam" id="3.90.550.10:FF:000003">
    <property type="entry name" value="2-C-methyl-D-erythritol 4-phosphate cytidylyltransferase"/>
    <property type="match status" value="1"/>
</dbReference>
<comment type="caution">
    <text evidence="7">Lacks conserved residue(s) required for the propagation of feature annotation.</text>
</comment>
<dbReference type="EC" id="2.7.7.60" evidence="7"/>
<dbReference type="InterPro" id="IPR018294">
    <property type="entry name" value="ISPD_synthase_CS"/>
</dbReference>
<dbReference type="CDD" id="cd02516">
    <property type="entry name" value="CDP-ME_synthetase"/>
    <property type="match status" value="1"/>
</dbReference>
<evidence type="ECO:0000256" key="3">
    <source>
        <dbReference type="ARBA" id="ARBA00009789"/>
    </source>
</evidence>
<dbReference type="InterPro" id="IPR001228">
    <property type="entry name" value="IspD"/>
</dbReference>
<accession>A0AAP8MI49</accession>
<dbReference type="HAMAP" id="MF_00108">
    <property type="entry name" value="IspD"/>
    <property type="match status" value="1"/>
</dbReference>
<dbReference type="Gene3D" id="3.90.550.10">
    <property type="entry name" value="Spore Coat Polysaccharide Biosynthesis Protein SpsA, Chain A"/>
    <property type="match status" value="1"/>
</dbReference>
<evidence type="ECO:0000256" key="7">
    <source>
        <dbReference type="HAMAP-Rule" id="MF_00108"/>
    </source>
</evidence>
<dbReference type="PANTHER" id="PTHR32125:SF4">
    <property type="entry name" value="2-C-METHYL-D-ERYTHRITOL 4-PHOSPHATE CYTIDYLYLTRANSFERASE, CHLOROPLASTIC"/>
    <property type="match status" value="1"/>
</dbReference>
<dbReference type="NCBIfam" id="TIGR00453">
    <property type="entry name" value="ispD"/>
    <property type="match status" value="1"/>
</dbReference>
<comment type="pathway">
    <text evidence="2 7">Isoprenoid biosynthesis; isopentenyl diphosphate biosynthesis via DXP pathway; isopentenyl diphosphate from 1-deoxy-D-xylulose 5-phosphate: step 2/6.</text>
</comment>
<evidence type="ECO:0000256" key="5">
    <source>
        <dbReference type="ARBA" id="ARBA00022695"/>
    </source>
</evidence>
<protein>
    <recommendedName>
        <fullName evidence="7">2-C-methyl-D-erythritol 4-phosphate cytidylyltransferase</fullName>
        <ecNumber evidence="7">2.7.7.60</ecNumber>
    </recommendedName>
    <alternativeName>
        <fullName evidence="7">4-diphosphocytidyl-2C-methyl-D-erythritol synthase</fullName>
    </alternativeName>
    <alternativeName>
        <fullName evidence="7">MEP cytidylyltransferase</fullName>
        <shortName evidence="7">MCT</shortName>
    </alternativeName>
</protein>
<dbReference type="GO" id="GO:0050518">
    <property type="term" value="F:2-C-methyl-D-erythritol 4-phosphate cytidylyltransferase activity"/>
    <property type="evidence" value="ECO:0007669"/>
    <property type="project" value="UniProtKB-UniRule"/>
</dbReference>
<reference evidence="8 9" key="1">
    <citation type="submission" date="2018-01" db="EMBL/GenBank/DDBJ databases">
        <title>The draft genome sequence of Halioglobus japonicus S1-36.</title>
        <authorList>
            <person name="Du Z.-J."/>
            <person name="Shi M.-J."/>
        </authorList>
    </citation>
    <scope>NUCLEOTIDE SEQUENCE [LARGE SCALE GENOMIC DNA]</scope>
    <source>
        <strain evidence="8 9">S1-36</strain>
    </source>
</reference>
<evidence type="ECO:0000313" key="8">
    <source>
        <dbReference type="EMBL" id="PLW88149.1"/>
    </source>
</evidence>
<keyword evidence="5 7" id="KW-0548">Nucleotidyltransferase</keyword>
<evidence type="ECO:0000256" key="2">
    <source>
        <dbReference type="ARBA" id="ARBA00004787"/>
    </source>
</evidence>
<dbReference type="KEGG" id="hja:BST95_14870"/>
<dbReference type="EMBL" id="PKUR01000001">
    <property type="protein sequence ID" value="PLW88149.1"/>
    <property type="molecule type" value="Genomic_DNA"/>
</dbReference>
<comment type="function">
    <text evidence="7">Catalyzes the formation of 4-diphosphocytidyl-2-C-methyl-D-erythritol from CTP and 2-C-methyl-D-erythritol 4-phosphate (MEP).</text>
</comment>
<dbReference type="InterPro" id="IPR034683">
    <property type="entry name" value="IspD/TarI"/>
</dbReference>
<dbReference type="Pfam" id="PF01128">
    <property type="entry name" value="IspD"/>
    <property type="match status" value="1"/>
</dbReference>
<comment type="similarity">
    <text evidence="3 7">Belongs to the IspD/TarI cytidylyltransferase family. IspD subfamily.</text>
</comment>
<evidence type="ECO:0000256" key="6">
    <source>
        <dbReference type="ARBA" id="ARBA00023229"/>
    </source>
</evidence>
<evidence type="ECO:0000313" key="9">
    <source>
        <dbReference type="Proteomes" id="UP000235162"/>
    </source>
</evidence>
<keyword evidence="9" id="KW-1185">Reference proteome</keyword>
<evidence type="ECO:0000256" key="4">
    <source>
        <dbReference type="ARBA" id="ARBA00022679"/>
    </source>
</evidence>
<dbReference type="Proteomes" id="UP000235162">
    <property type="component" value="Unassembled WGS sequence"/>
</dbReference>
<dbReference type="PANTHER" id="PTHR32125">
    <property type="entry name" value="2-C-METHYL-D-ERYTHRITOL 4-PHOSPHATE CYTIDYLYLTRANSFERASE, CHLOROPLASTIC"/>
    <property type="match status" value="1"/>
</dbReference>
<proteinExistence type="inferred from homology"/>
<feature type="site" description="Positions MEP for the nucleophilic attack" evidence="7">
    <location>
        <position position="196"/>
    </location>
</feature>
<dbReference type="InterPro" id="IPR050088">
    <property type="entry name" value="IspD/TarI_cytidylyltransf_bact"/>
</dbReference>
<comment type="catalytic activity">
    <reaction evidence="1 7">
        <text>2-C-methyl-D-erythritol 4-phosphate + CTP + H(+) = 4-CDP-2-C-methyl-D-erythritol + diphosphate</text>
        <dbReference type="Rhea" id="RHEA:13429"/>
        <dbReference type="ChEBI" id="CHEBI:15378"/>
        <dbReference type="ChEBI" id="CHEBI:33019"/>
        <dbReference type="ChEBI" id="CHEBI:37563"/>
        <dbReference type="ChEBI" id="CHEBI:57823"/>
        <dbReference type="ChEBI" id="CHEBI:58262"/>
        <dbReference type="EC" id="2.7.7.60"/>
    </reaction>
</comment>
<sequence>MGSDTPKQYLQVAGSTLLEHSVRALLAAPSVSSLTIALHPDDTRAQSLALLDDARIHTVVGGDERADSVLAALQDLSARAAPDDWVLVHDAARPGLAPADVERLIAAVTSTGNGGILAEPVVDTVKRSDAAGHVLTTLDRTQLWRAQTPQMFSLGALLQAMENAREAGLTVTDEASAMEYAGHRVALIQGAAANLKVTVPADLALVAWYLERRTDEEIL</sequence>
<feature type="site" description="Positions MEP for the nucleophilic attack" evidence="7">
    <location>
        <position position="140"/>
    </location>
</feature>
<feature type="site" description="Transition state stabilizer" evidence="7">
    <location>
        <position position="7"/>
    </location>
</feature>
<keyword evidence="6 7" id="KW-0414">Isoprene biosynthesis</keyword>
<evidence type="ECO:0000256" key="1">
    <source>
        <dbReference type="ARBA" id="ARBA00001282"/>
    </source>
</evidence>
<keyword evidence="4 7" id="KW-0808">Transferase</keyword>
<dbReference type="AlphaFoldDB" id="A0AAP8MI49"/>